<feature type="transmembrane region" description="Helical" evidence="6">
    <location>
        <begin position="79"/>
        <end position="102"/>
    </location>
</feature>
<feature type="compositionally biased region" description="Gly residues" evidence="5">
    <location>
        <begin position="199"/>
        <end position="224"/>
    </location>
</feature>
<dbReference type="PANTHER" id="PTHR43701:SF2">
    <property type="entry name" value="MEMBRANE TRANSPORTER PROTEIN YJNA-RELATED"/>
    <property type="match status" value="1"/>
</dbReference>
<evidence type="ECO:0000256" key="3">
    <source>
        <dbReference type="ARBA" id="ARBA00022989"/>
    </source>
</evidence>
<feature type="transmembrane region" description="Helical" evidence="6">
    <location>
        <begin position="142"/>
        <end position="160"/>
    </location>
</feature>
<dbReference type="Proteomes" id="UP000002009">
    <property type="component" value="Chromosome 9"/>
</dbReference>
<dbReference type="InterPro" id="IPR002781">
    <property type="entry name" value="TM_pro_TauE-like"/>
</dbReference>
<dbReference type="OrthoDB" id="10265963at2759"/>
<reference evidence="7 8" key="1">
    <citation type="journal article" date="2009" name="Science">
        <title>Green evolution and dynamic adaptations revealed by genomes of the marine picoeukaryotes Micromonas.</title>
        <authorList>
            <person name="Worden A.Z."/>
            <person name="Lee J.H."/>
            <person name="Mock T."/>
            <person name="Rouze P."/>
            <person name="Simmons M.P."/>
            <person name="Aerts A.L."/>
            <person name="Allen A.E."/>
            <person name="Cuvelier M.L."/>
            <person name="Derelle E."/>
            <person name="Everett M.V."/>
            <person name="Foulon E."/>
            <person name="Grimwood J."/>
            <person name="Gundlach H."/>
            <person name="Henrissat B."/>
            <person name="Napoli C."/>
            <person name="McDonald S.M."/>
            <person name="Parker M.S."/>
            <person name="Rombauts S."/>
            <person name="Salamov A."/>
            <person name="Von Dassow P."/>
            <person name="Badger J.H."/>
            <person name="Coutinho P.M."/>
            <person name="Demir E."/>
            <person name="Dubchak I."/>
            <person name="Gentemann C."/>
            <person name="Eikrem W."/>
            <person name="Gready J.E."/>
            <person name="John U."/>
            <person name="Lanier W."/>
            <person name="Lindquist E.A."/>
            <person name="Lucas S."/>
            <person name="Mayer K.F."/>
            <person name="Moreau H."/>
            <person name="Not F."/>
            <person name="Otillar R."/>
            <person name="Panaud O."/>
            <person name="Pangilinan J."/>
            <person name="Paulsen I."/>
            <person name="Piegu B."/>
            <person name="Poliakov A."/>
            <person name="Robbens S."/>
            <person name="Schmutz J."/>
            <person name="Toulza E."/>
            <person name="Wyss T."/>
            <person name="Zelensky A."/>
            <person name="Zhou K."/>
            <person name="Armbrust E.V."/>
            <person name="Bhattacharya D."/>
            <person name="Goodenough U.W."/>
            <person name="Van de Peer Y."/>
            <person name="Grigoriev I.V."/>
        </authorList>
    </citation>
    <scope>NUCLEOTIDE SEQUENCE [LARGE SCALE GENOMIC DNA]</scope>
    <source>
        <strain evidence="8">RCC299 / NOUM17</strain>
    </source>
</reference>
<feature type="transmembrane region" description="Helical" evidence="6">
    <location>
        <begin position="172"/>
        <end position="190"/>
    </location>
</feature>
<evidence type="ECO:0000256" key="5">
    <source>
        <dbReference type="SAM" id="MobiDB-lite"/>
    </source>
</evidence>
<evidence type="ECO:0000256" key="6">
    <source>
        <dbReference type="SAM" id="Phobius"/>
    </source>
</evidence>
<dbReference type="OMA" id="WRAGNVR"/>
<feature type="transmembrane region" description="Helical" evidence="6">
    <location>
        <begin position="256"/>
        <end position="285"/>
    </location>
</feature>
<dbReference type="GeneID" id="8246052"/>
<evidence type="ECO:0000256" key="2">
    <source>
        <dbReference type="ARBA" id="ARBA00022692"/>
    </source>
</evidence>
<evidence type="ECO:0000256" key="4">
    <source>
        <dbReference type="ARBA" id="ARBA00023136"/>
    </source>
</evidence>
<feature type="transmembrane region" description="Helical" evidence="6">
    <location>
        <begin position="348"/>
        <end position="365"/>
    </location>
</feature>
<evidence type="ECO:0000313" key="8">
    <source>
        <dbReference type="Proteomes" id="UP000002009"/>
    </source>
</evidence>
<keyword evidence="2 6" id="KW-0812">Transmembrane</keyword>
<dbReference type="eggNOG" id="ENOG502RZ7R">
    <property type="taxonomic scope" value="Eukaryota"/>
</dbReference>
<comment type="subcellular location">
    <subcellularLocation>
        <location evidence="1">Membrane</location>
        <topology evidence="1">Multi-pass membrane protein</topology>
    </subcellularLocation>
</comment>
<evidence type="ECO:0000313" key="7">
    <source>
        <dbReference type="EMBL" id="ACO65445.1"/>
    </source>
</evidence>
<proteinExistence type="predicted"/>
<protein>
    <submittedName>
        <fullName evidence="7">4-toluene sulfonate uptake permease</fullName>
    </submittedName>
</protein>
<organism evidence="7 8">
    <name type="scientific">Micromonas commoda (strain RCC299 / NOUM17 / CCMP2709)</name>
    <name type="common">Picoplanktonic green alga</name>
    <dbReference type="NCBI Taxonomy" id="296587"/>
    <lineage>
        <taxon>Eukaryota</taxon>
        <taxon>Viridiplantae</taxon>
        <taxon>Chlorophyta</taxon>
        <taxon>Mamiellophyceae</taxon>
        <taxon>Mamiellales</taxon>
        <taxon>Mamiellaceae</taxon>
        <taxon>Micromonas</taxon>
    </lineage>
</organism>
<sequence length="374" mass="37688">MSFQAMRRALIRAAEVSVRGGPPVGTVATGRGRWTAARIHEVERSYASPFARSARRRVHTDDPYTPAHRAKAVAMAGPLGLVAGMFGSVVGVGGGVLIVPAITSAVPIPQRVVTGTSLIAVLSTAGVATYNFSHAGLVDPTAAAILGGSAMLSAPFGARLTTRLDCVQLRRILAYFLLCAAPLVPLKAAVFHYRGDGTEGGDGEQGGGTNGDGHWTDGGGGGIRSGDLTKGEEDAASPPSASVVQKFDAVEAAPKLAAIGVTAGLASGLLGIGGGTIVTPLLALVSPLPQAAVLGTSLLAMLPPSAVALLQHRALGNVDFRMGAALAAGTALGGAVGSGMAVDAPRGALEAVFFCGMLFLSRRTFATIRPKAKN</sequence>
<keyword evidence="8" id="KW-1185">Reference proteome</keyword>
<feature type="region of interest" description="Disordered" evidence="5">
    <location>
        <begin position="199"/>
        <end position="240"/>
    </location>
</feature>
<gene>
    <name evidence="7" type="primary">PRM1</name>
    <name evidence="7" type="ORF">MICPUN_107395</name>
</gene>
<evidence type="ECO:0000256" key="1">
    <source>
        <dbReference type="ARBA" id="ARBA00004141"/>
    </source>
</evidence>
<keyword evidence="3 6" id="KW-1133">Transmembrane helix</keyword>
<dbReference type="InterPro" id="IPR051598">
    <property type="entry name" value="TSUP/Inactive_protease-like"/>
</dbReference>
<dbReference type="PANTHER" id="PTHR43701">
    <property type="entry name" value="MEMBRANE TRANSPORTER PROTEIN MJ0441-RELATED"/>
    <property type="match status" value="1"/>
</dbReference>
<dbReference type="Pfam" id="PF01925">
    <property type="entry name" value="TauE"/>
    <property type="match status" value="2"/>
</dbReference>
<dbReference type="RefSeq" id="XP_002504187.1">
    <property type="nucleotide sequence ID" value="XM_002504141.1"/>
</dbReference>
<dbReference type="FunCoup" id="C1EBN4">
    <property type="interactions" value="152"/>
</dbReference>
<dbReference type="KEGG" id="mis:MICPUN_107395"/>
<dbReference type="GO" id="GO:0016020">
    <property type="term" value="C:membrane"/>
    <property type="evidence" value="ECO:0007669"/>
    <property type="project" value="UniProtKB-SubCell"/>
</dbReference>
<keyword evidence="4 6" id="KW-0472">Membrane</keyword>
<feature type="transmembrane region" description="Helical" evidence="6">
    <location>
        <begin position="108"/>
        <end position="130"/>
    </location>
</feature>
<dbReference type="EMBL" id="CP001329">
    <property type="protein sequence ID" value="ACO65445.1"/>
    <property type="molecule type" value="Genomic_DNA"/>
</dbReference>
<name>C1EBN4_MICCC</name>
<dbReference type="InParanoid" id="C1EBN4"/>
<feature type="transmembrane region" description="Helical" evidence="6">
    <location>
        <begin position="291"/>
        <end position="310"/>
    </location>
</feature>
<dbReference type="AlphaFoldDB" id="C1EBN4"/>
<accession>C1EBN4</accession>
<feature type="transmembrane region" description="Helical" evidence="6">
    <location>
        <begin position="322"/>
        <end position="342"/>
    </location>
</feature>